<gene>
    <name evidence="2" type="ORF">Cfor_01904</name>
</gene>
<proteinExistence type="predicted"/>
<dbReference type="PANTHER" id="PTHR12444:SF8">
    <property type="entry name" value="PROTEIN EFR3 HOMOLOG CMP44E"/>
    <property type="match status" value="1"/>
</dbReference>
<dbReference type="OrthoDB" id="19232at2759"/>
<dbReference type="GO" id="GO:0072659">
    <property type="term" value="P:protein localization to plasma membrane"/>
    <property type="evidence" value="ECO:0007669"/>
    <property type="project" value="TreeGrafter"/>
</dbReference>
<dbReference type="AlphaFoldDB" id="A0A6L2Q943"/>
<evidence type="ECO:0000313" key="3">
    <source>
        <dbReference type="Proteomes" id="UP000502823"/>
    </source>
</evidence>
<keyword evidence="3" id="KW-1185">Reference proteome</keyword>
<organism evidence="2 3">
    <name type="scientific">Coptotermes formosanus</name>
    <name type="common">Formosan subterranean termite</name>
    <dbReference type="NCBI Taxonomy" id="36987"/>
    <lineage>
        <taxon>Eukaryota</taxon>
        <taxon>Metazoa</taxon>
        <taxon>Ecdysozoa</taxon>
        <taxon>Arthropoda</taxon>
        <taxon>Hexapoda</taxon>
        <taxon>Insecta</taxon>
        <taxon>Pterygota</taxon>
        <taxon>Neoptera</taxon>
        <taxon>Polyneoptera</taxon>
        <taxon>Dictyoptera</taxon>
        <taxon>Blattodea</taxon>
        <taxon>Blattoidea</taxon>
        <taxon>Termitoidae</taxon>
        <taxon>Rhinotermitidae</taxon>
        <taxon>Coptotermes</taxon>
    </lineage>
</organism>
<dbReference type="FunCoup" id="A0A6L2Q943">
    <property type="interactions" value="957"/>
</dbReference>
<dbReference type="InterPro" id="IPR016024">
    <property type="entry name" value="ARM-type_fold"/>
</dbReference>
<dbReference type="Proteomes" id="UP000502823">
    <property type="component" value="Unassembled WGS sequence"/>
</dbReference>
<protein>
    <submittedName>
        <fullName evidence="2">Uncharacterized protein</fullName>
    </submittedName>
</protein>
<dbReference type="InParanoid" id="A0A6L2Q943"/>
<feature type="region of interest" description="Disordered" evidence="1">
    <location>
        <begin position="507"/>
        <end position="530"/>
    </location>
</feature>
<dbReference type="InterPro" id="IPR051851">
    <property type="entry name" value="EFR3_Homologs"/>
</dbReference>
<name>A0A6L2Q943_COPFO</name>
<dbReference type="GO" id="GO:0005886">
    <property type="term" value="C:plasma membrane"/>
    <property type="evidence" value="ECO:0007669"/>
    <property type="project" value="TreeGrafter"/>
</dbReference>
<reference evidence="3" key="1">
    <citation type="submission" date="2020-01" db="EMBL/GenBank/DDBJ databases">
        <title>Draft genome sequence of the Termite Coptotermes fromosanus.</title>
        <authorList>
            <person name="Itakura S."/>
            <person name="Yosikawa Y."/>
            <person name="Umezawa K."/>
        </authorList>
    </citation>
    <scope>NUCLEOTIDE SEQUENCE [LARGE SCALE GENOMIC DNA]</scope>
</reference>
<comment type="caution">
    <text evidence="2">The sequence shown here is derived from an EMBL/GenBank/DDBJ whole genome shotgun (WGS) entry which is preliminary data.</text>
</comment>
<evidence type="ECO:0000313" key="2">
    <source>
        <dbReference type="EMBL" id="GFG38267.1"/>
    </source>
</evidence>
<sequence>MAQYSYTVIETLMSHLDDNSKSDPKIRTSIADVLSKIIATAAGESVGPSVLEIINSLLSHLRVSVTHEAPSDDPQAQHDEKLYQETLINALGEFANHLPDYQKIEIMMFIMSKVPSLGHLRGLNGPGDVLLQNILLKSLLKVGTKYQTRHFNNTFPLSFLEPLLHMSLAADPDMRLLVQKILHTLIDRHHNLEKLLKPTINIADLELVVEKSSRLDIAFIRKHGPEIYRSLYESLEQANNTVENIEAIYTTLALLCVELSSEETVTDMLRLVVSIQDTALTNVSLSVTQKYNLHAVVASLLILIPSVVPITPLMEYAEKASFVIEARRSAGANHLLPALLARYDPEVCLTPTQLGPDILVDQVAIMESLKKAGLDVARLQQVTPYGSGGPLGLNMGHRHSWVDTSMQVSAGDLNSFQVEVDSISSSPGVQKKYPEEDLTFESMKRILSEPLDKAKEAEEERRLHLSETFRTADFCDLVDRTHTNNDILQNRLNEIFSKLAIGLSDGIRPPATPTPGMKQDNDPQRLNNNPPAYEVLFPELFLY</sequence>
<dbReference type="SUPFAM" id="SSF48371">
    <property type="entry name" value="ARM repeat"/>
    <property type="match status" value="1"/>
</dbReference>
<dbReference type="EMBL" id="BLKM01000764">
    <property type="protein sequence ID" value="GFG38267.1"/>
    <property type="molecule type" value="Genomic_DNA"/>
</dbReference>
<accession>A0A6L2Q943</accession>
<evidence type="ECO:0000256" key="1">
    <source>
        <dbReference type="SAM" id="MobiDB-lite"/>
    </source>
</evidence>
<dbReference type="PANTHER" id="PTHR12444">
    <property type="entry name" value="PROTEIN EFR3 HOMOLOG CMP44E"/>
    <property type="match status" value="1"/>
</dbReference>